<sequence>MSHTLVREQPRPPQAESGSPEHFGGDVPTINDLEKFENQLHSSARPRAQPPVRPQYHGRTSILGGKSSRIGLTQSQTRRTVELKSKAFLHRLLTPLRGTVEELEIQRLAEFDQDGEKSYRQFMAYLREVTEDFADSKNDPFCEFQGRRFIYTKVCRVQNGSHINQQYICIKGFKNESEVRRAHAQLSRTRFRKQYCPPLHICYDLRLEVLAARPHAYVKRYPPKHTLCGLLVEIGGAETHRVVTIGGLLRSGTSGTLWAVTSSHLPNDEDESADLSIAYDEIPKEEYDNVPPLVPPVIILSDSSRKEHTRIRDDSYSSLELSPLTSLGEVSLSGDEWAVIRLDDQSLPLPNGFSVDNQTLYVSDIAPNPDDKSVVALGGISGPINMCLKHHVVPLRLPSGAWADTWTAEIVDSVPTKGDSGAWVVDPQTGTVYGHIIATDGDDVFILPFKDILSQLRSQSPYDDIILPDAFECLADSAQAYWKMGNVKTAKTFAREAAGLHFLQRSSPSHHARALSDPWENSIADIIMRTGPDLSLAFDQEPSEAQDGQDQPTLGHVGVEPQLWQEQDLDAFERPGSFLQDKQAAEDTSVKPLRAGDKLIDEPNTRAIHTSIGKGAKDRLDEYHEWLVSSIPKKNETRLGEKPEVTSKLHAAMARQMIEIQGEKPFYAGYSLAEEGATRAMEGSSHKDTLDVLDEYHQWLISSAPKKSTGEDLLSFEKIAPSLEAENQFACPFYKRSPIHFRNCKGNGFNSIGDLEQHLRRQHQYCPQCPKCGKLSPDGRQASTIDFAADWDILQEHHRSQECKPGTTTNLDGLNQMQTATCRECARGSDVHQWTHLYQSIFPDVATGHLPSPFVGEVPPQFEIENFITHETYTTSKQQLESKGYTGEPLQHMLGAMRDVYQKLLQDFPADASVW</sequence>
<gene>
    <name evidence="2" type="ORF">SCAR479_11617</name>
</gene>
<feature type="compositionally biased region" description="Basic and acidic residues" evidence="1">
    <location>
        <begin position="1"/>
        <end position="10"/>
    </location>
</feature>
<evidence type="ECO:0000256" key="1">
    <source>
        <dbReference type="SAM" id="MobiDB-lite"/>
    </source>
</evidence>
<dbReference type="Proteomes" id="UP001465668">
    <property type="component" value="Unassembled WGS sequence"/>
</dbReference>
<dbReference type="PANTHER" id="PTHR38166">
    <property type="entry name" value="C2H2-TYPE DOMAIN-CONTAINING PROTEIN-RELATED"/>
    <property type="match status" value="1"/>
</dbReference>
<keyword evidence="3" id="KW-1185">Reference proteome</keyword>
<evidence type="ECO:0000313" key="2">
    <source>
        <dbReference type="EMBL" id="KAK9771688.1"/>
    </source>
</evidence>
<feature type="compositionally biased region" description="Basic and acidic residues" evidence="1">
    <location>
        <begin position="583"/>
        <end position="598"/>
    </location>
</feature>
<organism evidence="2 3">
    <name type="scientific">Seiridium cardinale</name>
    <dbReference type="NCBI Taxonomy" id="138064"/>
    <lineage>
        <taxon>Eukaryota</taxon>
        <taxon>Fungi</taxon>
        <taxon>Dikarya</taxon>
        <taxon>Ascomycota</taxon>
        <taxon>Pezizomycotina</taxon>
        <taxon>Sordariomycetes</taxon>
        <taxon>Xylariomycetidae</taxon>
        <taxon>Amphisphaeriales</taxon>
        <taxon>Sporocadaceae</taxon>
        <taxon>Seiridium</taxon>
    </lineage>
</organism>
<evidence type="ECO:0000313" key="3">
    <source>
        <dbReference type="Proteomes" id="UP001465668"/>
    </source>
</evidence>
<proteinExistence type="predicted"/>
<dbReference type="PANTHER" id="PTHR38166:SF1">
    <property type="entry name" value="C2H2-TYPE DOMAIN-CONTAINING PROTEIN"/>
    <property type="match status" value="1"/>
</dbReference>
<name>A0ABR2XD22_9PEZI</name>
<reference evidence="2 3" key="1">
    <citation type="submission" date="2024-02" db="EMBL/GenBank/DDBJ databases">
        <title>First draft genome assembly of two strains of Seiridium cardinale.</title>
        <authorList>
            <person name="Emiliani G."/>
            <person name="Scali E."/>
        </authorList>
    </citation>
    <scope>NUCLEOTIDE SEQUENCE [LARGE SCALE GENOMIC DNA]</scope>
    <source>
        <strain evidence="2 3">BM-138-000479</strain>
    </source>
</reference>
<comment type="caution">
    <text evidence="2">The sequence shown here is derived from an EMBL/GenBank/DDBJ whole genome shotgun (WGS) entry which is preliminary data.</text>
</comment>
<accession>A0ABR2XD22</accession>
<protein>
    <submittedName>
        <fullName evidence="2">ADP-ribosylation factor</fullName>
    </submittedName>
</protein>
<feature type="region of interest" description="Disordered" evidence="1">
    <location>
        <begin position="1"/>
        <end position="67"/>
    </location>
</feature>
<dbReference type="EMBL" id="JARVKM010000071">
    <property type="protein sequence ID" value="KAK9771688.1"/>
    <property type="molecule type" value="Genomic_DNA"/>
</dbReference>
<feature type="region of interest" description="Disordered" evidence="1">
    <location>
        <begin position="578"/>
        <end position="598"/>
    </location>
</feature>